<dbReference type="Pfam" id="PF13183">
    <property type="entry name" value="Fer4_8"/>
    <property type="match status" value="1"/>
</dbReference>
<dbReference type="STRING" id="397948.Cmaq_0574"/>
<feature type="region of interest" description="Disordered" evidence="7">
    <location>
        <begin position="29"/>
        <end position="50"/>
    </location>
</feature>
<organism evidence="9 10">
    <name type="scientific">Caldivirga maquilingensis (strain ATCC 700844 / DSM 13496 / JCM 10307 / IC-167)</name>
    <dbReference type="NCBI Taxonomy" id="397948"/>
    <lineage>
        <taxon>Archaea</taxon>
        <taxon>Thermoproteota</taxon>
        <taxon>Thermoprotei</taxon>
        <taxon>Thermoproteales</taxon>
        <taxon>Thermoproteaceae</taxon>
        <taxon>Caldivirga</taxon>
    </lineage>
</organism>
<keyword evidence="10" id="KW-1185">Reference proteome</keyword>
<dbReference type="GeneID" id="5708636"/>
<evidence type="ECO:0000256" key="6">
    <source>
        <dbReference type="ARBA" id="ARBA00023014"/>
    </source>
</evidence>
<evidence type="ECO:0000256" key="4">
    <source>
        <dbReference type="ARBA" id="ARBA00022982"/>
    </source>
</evidence>
<sequence>MRDEKVVRIRDIGRREGRLIKISLSDLMPLPPPYDKPELEPPLTEPKPEWSSSYVTELDGYVAIDVPWKPRSREEEERLIKGFLDGLRKLTSMEGNWTFLQPLLLSLDYCAKCQNCAEACPIYVASGRKDAYRPTYRSEVLRRIYDKYILKKPGVNIELNARTILRLGELAYRCTLCRRCVQACPLGIDNGLIAHEIRKLLSMEMGIAPTALHEKGTMLQLKTGSSTGMSPKAFMNMVEFMEDLISEKLGRRIRIPVDEKGADVLLIHNAGEYISWPENPAAYAIILEEAGVSWTLSSELVGYDAVNYGVWYDDAQLARIAMKHIEVARKLEVKRIVIGECGHATKALLVVADRLLKDDYRIPRESVLPMLRDIVKSGKLNLDPGRNNFPVTLHDPCNIVRLAGIVEPQREVLRMIAPMFREMEPHGVYNYCCGGGSGFAIMNSLNFPEWRIKVASRMKLKQILEAFKDSIDPKVPKYVCAPCSNCKGELRDLLTHYRVTELYNIHYGGLAELVVNAMVDLKEPYLDFTTQ</sequence>
<dbReference type="OrthoDB" id="42878at2157"/>
<dbReference type="RefSeq" id="WP_012185635.1">
    <property type="nucleotide sequence ID" value="NC_009954.1"/>
</dbReference>
<dbReference type="SUPFAM" id="SSF46548">
    <property type="entry name" value="alpha-helical ferredoxin"/>
    <property type="match status" value="1"/>
</dbReference>
<dbReference type="KEGG" id="cma:Cmaq_0574"/>
<dbReference type="eggNOG" id="arCOG00333">
    <property type="taxonomic scope" value="Archaea"/>
</dbReference>
<dbReference type="InterPro" id="IPR017900">
    <property type="entry name" value="4Fe4S_Fe_S_CS"/>
</dbReference>
<dbReference type="PANTHER" id="PTHR43551">
    <property type="entry name" value="FUMARATE REDUCTASE IRON-SULFUR SUBUNIT"/>
    <property type="match status" value="1"/>
</dbReference>
<keyword evidence="1" id="KW-0813">Transport</keyword>
<name>A8MCA9_CALMQ</name>
<evidence type="ECO:0000313" key="10">
    <source>
        <dbReference type="Proteomes" id="UP000001137"/>
    </source>
</evidence>
<accession>A8MCA9</accession>
<feature type="domain" description="4Fe-4S ferredoxin-type" evidence="8">
    <location>
        <begin position="101"/>
        <end position="130"/>
    </location>
</feature>
<evidence type="ECO:0000256" key="3">
    <source>
        <dbReference type="ARBA" id="ARBA00022723"/>
    </source>
</evidence>
<dbReference type="EMBL" id="CP000852">
    <property type="protein sequence ID" value="ABW01415.1"/>
    <property type="molecule type" value="Genomic_DNA"/>
</dbReference>
<dbReference type="InterPro" id="IPR004017">
    <property type="entry name" value="Cys_rich_dom"/>
</dbReference>
<dbReference type="InterPro" id="IPR009051">
    <property type="entry name" value="Helical_ferredxn"/>
</dbReference>
<keyword evidence="4" id="KW-0249">Electron transport</keyword>
<dbReference type="HOGENOM" id="CLU_023081_6_0_2"/>
<dbReference type="GO" id="GO:0016491">
    <property type="term" value="F:oxidoreductase activity"/>
    <property type="evidence" value="ECO:0007669"/>
    <property type="project" value="UniProtKB-ARBA"/>
</dbReference>
<gene>
    <name evidence="9" type="ordered locus">Cmaq_0574</name>
</gene>
<dbReference type="Proteomes" id="UP000001137">
    <property type="component" value="Chromosome"/>
</dbReference>
<keyword evidence="2" id="KW-0004">4Fe-4S</keyword>
<dbReference type="GO" id="GO:0046872">
    <property type="term" value="F:metal ion binding"/>
    <property type="evidence" value="ECO:0007669"/>
    <property type="project" value="UniProtKB-KW"/>
</dbReference>
<dbReference type="AlphaFoldDB" id="A8MCA9"/>
<keyword evidence="5" id="KW-0408">Iron</keyword>
<dbReference type="PROSITE" id="PS00198">
    <property type="entry name" value="4FE4S_FER_1"/>
    <property type="match status" value="2"/>
</dbReference>
<dbReference type="PROSITE" id="PS51379">
    <property type="entry name" value="4FE4S_FER_2"/>
    <property type="match status" value="1"/>
</dbReference>
<keyword evidence="6" id="KW-0411">Iron-sulfur</keyword>
<dbReference type="Pfam" id="PF02754">
    <property type="entry name" value="CCG"/>
    <property type="match status" value="1"/>
</dbReference>
<reference evidence="9 10" key="1">
    <citation type="submission" date="2007-10" db="EMBL/GenBank/DDBJ databases">
        <title>Complete sequence of Caldivirga maquilingensis IC-167.</title>
        <authorList>
            <consortium name="US DOE Joint Genome Institute"/>
            <person name="Copeland A."/>
            <person name="Lucas S."/>
            <person name="Lapidus A."/>
            <person name="Barry K."/>
            <person name="Glavina del Rio T."/>
            <person name="Dalin E."/>
            <person name="Tice H."/>
            <person name="Pitluck S."/>
            <person name="Saunders E."/>
            <person name="Brettin T."/>
            <person name="Bruce D."/>
            <person name="Detter J.C."/>
            <person name="Han C."/>
            <person name="Schmutz J."/>
            <person name="Larimer F."/>
            <person name="Land M."/>
            <person name="Hauser L."/>
            <person name="Kyrpides N."/>
            <person name="Ivanova N."/>
            <person name="Biddle J.F."/>
            <person name="Zhang Z."/>
            <person name="Fitz-Gibbon S.T."/>
            <person name="Lowe T.M."/>
            <person name="Saltikov C."/>
            <person name="House C.H."/>
            <person name="Richardson P."/>
        </authorList>
    </citation>
    <scope>NUCLEOTIDE SEQUENCE [LARGE SCALE GENOMIC DNA]</scope>
    <source>
        <strain evidence="10">ATCC 700844 / DSM 13496 / JCM 10307 / IC-167</strain>
    </source>
</reference>
<dbReference type="InterPro" id="IPR017896">
    <property type="entry name" value="4Fe4S_Fe-S-bd"/>
</dbReference>
<evidence type="ECO:0000256" key="2">
    <source>
        <dbReference type="ARBA" id="ARBA00022485"/>
    </source>
</evidence>
<protein>
    <submittedName>
        <fullName evidence="9">4Fe-4S ferredoxin iron-sulfur binding domain protein</fullName>
    </submittedName>
</protein>
<evidence type="ECO:0000313" key="9">
    <source>
        <dbReference type="EMBL" id="ABW01415.1"/>
    </source>
</evidence>
<evidence type="ECO:0000256" key="7">
    <source>
        <dbReference type="SAM" id="MobiDB-lite"/>
    </source>
</evidence>
<evidence type="ECO:0000256" key="1">
    <source>
        <dbReference type="ARBA" id="ARBA00022448"/>
    </source>
</evidence>
<dbReference type="PANTHER" id="PTHR43551:SF1">
    <property type="entry name" value="HETERODISULFIDE REDUCTASE"/>
    <property type="match status" value="1"/>
</dbReference>
<keyword evidence="3" id="KW-0479">Metal-binding</keyword>
<dbReference type="Gene3D" id="1.10.1060.10">
    <property type="entry name" value="Alpha-helical ferredoxin"/>
    <property type="match status" value="1"/>
</dbReference>
<evidence type="ECO:0000256" key="5">
    <source>
        <dbReference type="ARBA" id="ARBA00023004"/>
    </source>
</evidence>
<dbReference type="GO" id="GO:0051539">
    <property type="term" value="F:4 iron, 4 sulfur cluster binding"/>
    <property type="evidence" value="ECO:0007669"/>
    <property type="project" value="UniProtKB-KW"/>
</dbReference>
<proteinExistence type="predicted"/>
<evidence type="ECO:0000259" key="8">
    <source>
        <dbReference type="PROSITE" id="PS51379"/>
    </source>
</evidence>